<feature type="transmembrane region" description="Helical" evidence="3">
    <location>
        <begin position="128"/>
        <end position="145"/>
    </location>
</feature>
<evidence type="ECO:0000256" key="2">
    <source>
        <dbReference type="SAM" id="MobiDB-lite"/>
    </source>
</evidence>
<keyword evidence="1" id="KW-0175">Coiled coil</keyword>
<feature type="transmembrane region" description="Helical" evidence="3">
    <location>
        <begin position="20"/>
        <end position="39"/>
    </location>
</feature>
<dbReference type="RefSeq" id="WP_153472040.1">
    <property type="nucleotide sequence ID" value="NZ_WBOF01000010.1"/>
</dbReference>
<feature type="compositionally biased region" description="Basic and acidic residues" evidence="2">
    <location>
        <begin position="346"/>
        <end position="391"/>
    </location>
</feature>
<evidence type="ECO:0008006" key="6">
    <source>
        <dbReference type="Google" id="ProtNLM"/>
    </source>
</evidence>
<evidence type="ECO:0000256" key="1">
    <source>
        <dbReference type="SAM" id="Coils"/>
    </source>
</evidence>
<sequence>MDSLLSTLQRKLEAAPPWLALAGAAVFGVVALVAVYRVLFGTKSKANGLLSFLSEMGPHGKLALAGTIVSVYGLWGFGRETGDLPWPIRLAFVTMFDVIELSLFGALYKKSRHEPGQPAPKWTKGMKVMHYTAWGLVAFSVWANVVHAPNLASAPFMALMPAGAAWVVELELRDRMAGQGVVEESSTGPLKLLAALWRRWWAEKYAALGVDPTGRDSDSLVKAASARRAARQLFVLRQLLEQAAKNVTVKVEQGRAQRRTALKLLEELQEQRDETRQALERASFGTDSQQALAVFRGLAGWTRQDDIAMVNTADSPRVEELMEQVAIMPSARKLEAAGHAAAAEAARQEAERARQELEDAKAEVEAAKKEAEKAKADAEKAETEAEQKGRELAAAALETNRARQEAEAARAEAKAARQEAETEMSRLSSEADTLRQRVSEAAESVTAAEQKRKELEAAGLDAVEQKNELDEQIRGAAEKLAGLQRALDETEGQRRQTLAQVSEAKTEAERLEESLAALRTRAEQEDAKVRAHAERAAEAEENGRKAADRAAEAVAMADRLEVQVREAELALDDLRLTIRAELPEEELEGLDLDGIAFPGSTAKQEAWEEYLSQVTNGRPTLDAKQLSERYPVSESRAREWRVHFRGRRLRMIAAEAGERTPGGAERAADGAERGGSPAERAAEGGRAASIPAPVPPIDPGVFAAHRTTS</sequence>
<dbReference type="Proteomes" id="UP000450000">
    <property type="component" value="Unassembled WGS sequence"/>
</dbReference>
<dbReference type="EMBL" id="WBOF01000010">
    <property type="protein sequence ID" value="MQS18012.1"/>
    <property type="molecule type" value="Genomic_DNA"/>
</dbReference>
<accession>A0A6N7L2C6</accession>
<proteinExistence type="predicted"/>
<comment type="caution">
    <text evidence="4">The sequence shown here is derived from an EMBL/GenBank/DDBJ whole genome shotgun (WGS) entry which is preliminary data.</text>
</comment>
<dbReference type="OrthoDB" id="4333924at2"/>
<gene>
    <name evidence="4" type="ORF">F7Q99_38950</name>
</gene>
<evidence type="ECO:0000313" key="5">
    <source>
        <dbReference type="Proteomes" id="UP000450000"/>
    </source>
</evidence>
<evidence type="ECO:0000313" key="4">
    <source>
        <dbReference type="EMBL" id="MQS18012.1"/>
    </source>
</evidence>
<evidence type="ECO:0000256" key="3">
    <source>
        <dbReference type="SAM" id="Phobius"/>
    </source>
</evidence>
<feature type="region of interest" description="Disordered" evidence="2">
    <location>
        <begin position="522"/>
        <end position="545"/>
    </location>
</feature>
<organism evidence="4 5">
    <name type="scientific">Streptomyces kaniharaensis</name>
    <dbReference type="NCBI Taxonomy" id="212423"/>
    <lineage>
        <taxon>Bacteria</taxon>
        <taxon>Bacillati</taxon>
        <taxon>Actinomycetota</taxon>
        <taxon>Actinomycetes</taxon>
        <taxon>Kitasatosporales</taxon>
        <taxon>Streptomycetaceae</taxon>
        <taxon>Streptomyces</taxon>
    </lineage>
</organism>
<feature type="transmembrane region" description="Helical" evidence="3">
    <location>
        <begin position="60"/>
        <end position="78"/>
    </location>
</feature>
<keyword evidence="3" id="KW-0812">Transmembrane</keyword>
<dbReference type="AlphaFoldDB" id="A0A6N7L2C6"/>
<feature type="region of interest" description="Disordered" evidence="2">
    <location>
        <begin position="656"/>
        <end position="709"/>
    </location>
</feature>
<feature type="coiled-coil region" evidence="1">
    <location>
        <begin position="251"/>
        <end position="285"/>
    </location>
</feature>
<name>A0A6N7L2C6_9ACTN</name>
<feature type="compositionally biased region" description="Low complexity" evidence="2">
    <location>
        <begin position="674"/>
        <end position="689"/>
    </location>
</feature>
<reference evidence="4 5" key="1">
    <citation type="submission" date="2019-09" db="EMBL/GenBank/DDBJ databases">
        <title>Genome Sequences of Streptomyces kaniharaensis ATCC 21070.</title>
        <authorList>
            <person name="Zhu W."/>
            <person name="De Crecy-Lagard V."/>
            <person name="Richards N.G."/>
        </authorList>
    </citation>
    <scope>NUCLEOTIDE SEQUENCE [LARGE SCALE GENOMIC DNA]</scope>
    <source>
        <strain evidence="4 5">SF-557</strain>
    </source>
</reference>
<protein>
    <recommendedName>
        <fullName evidence="6">DUF2637 domain-containing protein</fullName>
    </recommendedName>
</protein>
<keyword evidence="3" id="KW-0472">Membrane</keyword>
<feature type="compositionally biased region" description="Basic and acidic residues" evidence="2">
    <location>
        <begin position="400"/>
        <end position="424"/>
    </location>
</feature>
<keyword evidence="3" id="KW-1133">Transmembrane helix</keyword>
<keyword evidence="5" id="KW-1185">Reference proteome</keyword>
<feature type="transmembrane region" description="Helical" evidence="3">
    <location>
        <begin position="90"/>
        <end position="108"/>
    </location>
</feature>
<feature type="region of interest" description="Disordered" evidence="2">
    <location>
        <begin position="338"/>
        <end position="434"/>
    </location>
</feature>